<feature type="compositionally biased region" description="Low complexity" evidence="1">
    <location>
        <begin position="582"/>
        <end position="591"/>
    </location>
</feature>
<feature type="compositionally biased region" description="Basic and acidic residues" evidence="1">
    <location>
        <begin position="953"/>
        <end position="966"/>
    </location>
</feature>
<organism evidence="2 3">
    <name type="scientific">Stachybotrys elegans</name>
    <dbReference type="NCBI Taxonomy" id="80388"/>
    <lineage>
        <taxon>Eukaryota</taxon>
        <taxon>Fungi</taxon>
        <taxon>Dikarya</taxon>
        <taxon>Ascomycota</taxon>
        <taxon>Pezizomycotina</taxon>
        <taxon>Sordariomycetes</taxon>
        <taxon>Hypocreomycetidae</taxon>
        <taxon>Hypocreales</taxon>
        <taxon>Stachybotryaceae</taxon>
        <taxon>Stachybotrys</taxon>
    </lineage>
</organism>
<feature type="region of interest" description="Disordered" evidence="1">
    <location>
        <begin position="1009"/>
        <end position="1037"/>
    </location>
</feature>
<dbReference type="OrthoDB" id="3561737at2759"/>
<keyword evidence="3" id="KW-1185">Reference proteome</keyword>
<feature type="compositionally biased region" description="Basic residues" evidence="1">
    <location>
        <begin position="495"/>
        <end position="511"/>
    </location>
</feature>
<reference evidence="2" key="1">
    <citation type="journal article" date="2021" name="Nat. Commun.">
        <title>Genetic determinants of endophytism in the Arabidopsis root mycobiome.</title>
        <authorList>
            <person name="Mesny F."/>
            <person name="Miyauchi S."/>
            <person name="Thiergart T."/>
            <person name="Pickel B."/>
            <person name="Atanasova L."/>
            <person name="Karlsson M."/>
            <person name="Huettel B."/>
            <person name="Barry K.W."/>
            <person name="Haridas S."/>
            <person name="Chen C."/>
            <person name="Bauer D."/>
            <person name="Andreopoulos W."/>
            <person name="Pangilinan J."/>
            <person name="LaButti K."/>
            <person name="Riley R."/>
            <person name="Lipzen A."/>
            <person name="Clum A."/>
            <person name="Drula E."/>
            <person name="Henrissat B."/>
            <person name="Kohler A."/>
            <person name="Grigoriev I.V."/>
            <person name="Martin F.M."/>
            <person name="Hacquard S."/>
        </authorList>
    </citation>
    <scope>NUCLEOTIDE SEQUENCE</scope>
    <source>
        <strain evidence="2">MPI-CAGE-CH-0235</strain>
    </source>
</reference>
<dbReference type="AlphaFoldDB" id="A0A8K0WUM2"/>
<feature type="compositionally biased region" description="Basic and acidic residues" evidence="1">
    <location>
        <begin position="480"/>
        <end position="494"/>
    </location>
</feature>
<feature type="compositionally biased region" description="Low complexity" evidence="1">
    <location>
        <begin position="417"/>
        <end position="431"/>
    </location>
</feature>
<feature type="compositionally biased region" description="Basic and acidic residues" evidence="1">
    <location>
        <begin position="542"/>
        <end position="551"/>
    </location>
</feature>
<feature type="region of interest" description="Disordered" evidence="1">
    <location>
        <begin position="47"/>
        <end position="140"/>
    </location>
</feature>
<dbReference type="PANTHER" id="PTHR35487">
    <property type="entry name" value="DUF3824 DOMAIN-CONTAINING PROTEIN"/>
    <property type="match status" value="1"/>
</dbReference>
<feature type="compositionally biased region" description="Basic and acidic residues" evidence="1">
    <location>
        <begin position="593"/>
        <end position="650"/>
    </location>
</feature>
<gene>
    <name evidence="2" type="ORF">B0I35DRAFT_474495</name>
</gene>
<comment type="caution">
    <text evidence="2">The sequence shown here is derived from an EMBL/GenBank/DDBJ whole genome shotgun (WGS) entry which is preliminary data.</text>
</comment>
<dbReference type="PANTHER" id="PTHR35487:SF1">
    <property type="entry name" value="DUF3824 DOMAIN-CONTAINING PROTEIN"/>
    <property type="match status" value="1"/>
</dbReference>
<feature type="compositionally biased region" description="Basic and acidic residues" evidence="1">
    <location>
        <begin position="1"/>
        <end position="14"/>
    </location>
</feature>
<feature type="compositionally biased region" description="Basic residues" evidence="1">
    <location>
        <begin position="435"/>
        <end position="456"/>
    </location>
</feature>
<feature type="region of interest" description="Disordered" evidence="1">
    <location>
        <begin position="377"/>
        <end position="969"/>
    </location>
</feature>
<dbReference type="EMBL" id="JAGPNK010000002">
    <property type="protein sequence ID" value="KAH7325756.1"/>
    <property type="molecule type" value="Genomic_DNA"/>
</dbReference>
<sequence>MGDVYRETRVYRGDSDDDDDRYKTTTTVRRYKVHPDRYERTERIEVDDDYRSRYSGRTSGDLLELERRSAAPDRPRSAFEPYGDRHRPGYYDRDLDRDPRDDRSRISVYEQKDDRDWDRRSHHHHHHHHHDDDIKVEKRVEERYEDPHGHEYERYRKETEYYTQVDPPPAPVIVRQRAPEPQKIIVQEAPPPAPIIVPRQEPGVVVIREKEPERELVRREPIDEEYYYRHERREVGPYDRDRDRDFGIVGRHRHHRDGHEDDDYYVRRTVVRRERSESPHHKRHLAEGALAAAGLTAYLSSRRDKDGDLAEHRGRKVIAGAALGALGTEALKRAHSAYTDRYGEEDRDRHDLLKKGLGVAAVALAAAGAAKYIQANKVEKEEASRGRSRRRNGRHSDSEYSRSRSRSVRSKSRRRSLSNVAKAALGTAAAAGIVKKFRDRSKSKSRSRSRSKSRIRRGAEIAGAAAAAGVASKMWKNHRDKKDDREYSSDEESRSRRRKSSHSRSRSRARSLHSEHGSGTELGLVEYGNSPLPSEAPGASERNYESEAEERRRRRRRRRERERSASLSEDDKKRSHSRLRNMAAAGAAAMGIKEMKDRHDRKEESRDRASRDAESRDRRASRDRDRERRRYDRDVNNIDERDAYYNDRPPRSHSPPTASGGAYYPPYPEGPAMSGFNTSYHDQPNPPYHDQPNPPYNNQANPAAGTYSTYVPQDYMGYPPAAPPGPPPGPGPGPSGYPPAPPGQPPTGGIPPNHVSDISRSHRGRDGGDEDGVKRDRSVAPSREPSAVADSTPKPAAVPSRRDSPPTREPSDERLSASVPPDSGATADRIRIPVSKSVSFIPLSPKSSMTMERHQREKEKHEAGQSKSKPHKEDEDVDDSKTVASRPEFRRRRSSDPSSDRPVIRRGGARAHETGVSDVEEEVENLPDRFDATGKPLDGRASSHKGWTSRSGEFVRKPQHAGDWDAKGSWQVGGTEAEVVERLAKTMTGVIEGRNSWMQLLGGVGGLLLPEAESSSRGHGRVDDDEDDRNAKHRRRK</sequence>
<name>A0A8K0WUM2_9HYPO</name>
<feature type="compositionally biased region" description="Basic and acidic residues" evidence="1">
    <location>
        <begin position="894"/>
        <end position="903"/>
    </location>
</feature>
<evidence type="ECO:0008006" key="4">
    <source>
        <dbReference type="Google" id="ProtNLM"/>
    </source>
</evidence>
<feature type="compositionally biased region" description="Basic and acidic residues" evidence="1">
    <location>
        <begin position="851"/>
        <end position="864"/>
    </location>
</feature>
<proteinExistence type="predicted"/>
<feature type="compositionally biased region" description="Basic and acidic residues" evidence="1">
    <location>
        <begin position="800"/>
        <end position="815"/>
    </location>
</feature>
<feature type="compositionally biased region" description="Basic residues" evidence="1">
    <location>
        <begin position="403"/>
        <end position="416"/>
    </location>
</feature>
<feature type="compositionally biased region" description="Basic and acidic residues" evidence="1">
    <location>
        <begin position="757"/>
        <end position="778"/>
    </location>
</feature>
<feature type="compositionally biased region" description="Basic and acidic residues" evidence="1">
    <location>
        <begin position="64"/>
        <end position="119"/>
    </location>
</feature>
<protein>
    <recommendedName>
        <fullName evidence="4">DUF3824 domain-containing protein</fullName>
    </recommendedName>
</protein>
<feature type="compositionally biased region" description="Pro residues" evidence="1">
    <location>
        <begin position="684"/>
        <end position="695"/>
    </location>
</feature>
<feature type="compositionally biased region" description="Basic and acidic residues" evidence="1">
    <location>
        <begin position="561"/>
        <end position="573"/>
    </location>
</feature>
<evidence type="ECO:0000313" key="3">
    <source>
        <dbReference type="Proteomes" id="UP000813444"/>
    </source>
</evidence>
<feature type="region of interest" description="Disordered" evidence="1">
    <location>
        <begin position="1"/>
        <end position="22"/>
    </location>
</feature>
<evidence type="ECO:0000313" key="2">
    <source>
        <dbReference type="EMBL" id="KAH7325756.1"/>
    </source>
</evidence>
<feature type="compositionally biased region" description="Low complexity" evidence="1">
    <location>
        <begin position="460"/>
        <end position="471"/>
    </location>
</feature>
<feature type="compositionally biased region" description="Pro residues" evidence="1">
    <location>
        <begin position="720"/>
        <end position="749"/>
    </location>
</feature>
<evidence type="ECO:0000256" key="1">
    <source>
        <dbReference type="SAM" id="MobiDB-lite"/>
    </source>
</evidence>
<dbReference type="Proteomes" id="UP000813444">
    <property type="component" value="Unassembled WGS sequence"/>
</dbReference>
<feature type="compositionally biased region" description="Low complexity" evidence="1">
    <location>
        <begin position="655"/>
        <end position="664"/>
    </location>
</feature>
<feature type="compositionally biased region" description="Basic residues" evidence="1">
    <location>
        <begin position="120"/>
        <end position="129"/>
    </location>
</feature>
<feature type="compositionally biased region" description="Basic and acidic residues" evidence="1">
    <location>
        <begin position="130"/>
        <end position="140"/>
    </location>
</feature>
<accession>A0A8K0WUM2</accession>